<dbReference type="HOGENOM" id="CLU_1180274_0_0_1"/>
<dbReference type="Proteomes" id="UP000009096">
    <property type="component" value="Chromosome 8"/>
</dbReference>
<dbReference type="KEGG" id="fvr:FVEG_13524"/>
<sequence length="243" mass="27379">MGTKRRGSELDHEPKRIKSDDGKGGDEVSSSSCVQTAPALPRQPITHLSKLSQVARQQIDYLLQALSEICPESLHQVDILDQINAINADRRRPIFPYKPPNMVITICRGPREIDVAQNCEKIGGGRLISLISAVPYGDECYFTVEIEHPRLYMGELAMPCGDDWESKYEGMPWKDDYLRKVKRLARNAVFSHNRNVLGWAMREIAHAETPLACFNGIEKARGQFLSGNVVWTTESRDAWGFHG</sequence>
<name>W7N642_GIBM7</name>
<dbReference type="AlphaFoldDB" id="W7N642"/>
<proteinExistence type="predicted"/>
<dbReference type="RefSeq" id="XP_018761726.1">
    <property type="nucleotide sequence ID" value="XM_018902888.1"/>
</dbReference>
<evidence type="ECO:0000256" key="1">
    <source>
        <dbReference type="SAM" id="MobiDB-lite"/>
    </source>
</evidence>
<dbReference type="EMBL" id="CM000585">
    <property type="protein sequence ID" value="EWG55535.1"/>
    <property type="molecule type" value="Genomic_DNA"/>
</dbReference>
<dbReference type="VEuPathDB" id="FungiDB:FVEG_13524"/>
<feature type="region of interest" description="Disordered" evidence="1">
    <location>
        <begin position="1"/>
        <end position="36"/>
    </location>
</feature>
<feature type="compositionally biased region" description="Basic and acidic residues" evidence="1">
    <location>
        <begin position="1"/>
        <end position="26"/>
    </location>
</feature>
<dbReference type="EMBL" id="DS022264">
    <property type="protein sequence ID" value="EWG55535.1"/>
    <property type="molecule type" value="Genomic_DNA"/>
</dbReference>
<accession>W7N642</accession>
<dbReference type="eggNOG" id="ENOG502REFU">
    <property type="taxonomic scope" value="Eukaryota"/>
</dbReference>
<dbReference type="OMA" id="MVITICR"/>
<evidence type="ECO:0000313" key="2">
    <source>
        <dbReference type="EMBL" id="EWG55535.1"/>
    </source>
</evidence>
<evidence type="ECO:0000313" key="3">
    <source>
        <dbReference type="Proteomes" id="UP000009096"/>
    </source>
</evidence>
<reference evidence="2 3" key="1">
    <citation type="journal article" date="2010" name="Nature">
        <title>Comparative genomics reveals mobile pathogenicity chromosomes in Fusarium.</title>
        <authorList>
            <person name="Ma L.J."/>
            <person name="van der Does H.C."/>
            <person name="Borkovich K.A."/>
            <person name="Coleman J.J."/>
            <person name="Daboussi M.J."/>
            <person name="Di Pietro A."/>
            <person name="Dufresne M."/>
            <person name="Freitag M."/>
            <person name="Grabherr M."/>
            <person name="Henrissat B."/>
            <person name="Houterman P.M."/>
            <person name="Kang S."/>
            <person name="Shim W.B."/>
            <person name="Woloshuk C."/>
            <person name="Xie X."/>
            <person name="Xu J.R."/>
            <person name="Antoniw J."/>
            <person name="Baker S.E."/>
            <person name="Bluhm B.H."/>
            <person name="Breakspear A."/>
            <person name="Brown D.W."/>
            <person name="Butchko R.A."/>
            <person name="Chapman S."/>
            <person name="Coulson R."/>
            <person name="Coutinho P.M."/>
            <person name="Danchin E.G."/>
            <person name="Diener A."/>
            <person name="Gale L.R."/>
            <person name="Gardiner D.M."/>
            <person name="Goff S."/>
            <person name="Hammond-Kosack K.E."/>
            <person name="Hilburn K."/>
            <person name="Hua-Van A."/>
            <person name="Jonkers W."/>
            <person name="Kazan K."/>
            <person name="Kodira C.D."/>
            <person name="Koehrsen M."/>
            <person name="Kumar L."/>
            <person name="Lee Y.H."/>
            <person name="Li L."/>
            <person name="Manners J.M."/>
            <person name="Miranda-Saavedra D."/>
            <person name="Mukherjee M."/>
            <person name="Park G."/>
            <person name="Park J."/>
            <person name="Park S.Y."/>
            <person name="Proctor R.H."/>
            <person name="Regev A."/>
            <person name="Ruiz-Roldan M.C."/>
            <person name="Sain D."/>
            <person name="Sakthikumar S."/>
            <person name="Sykes S."/>
            <person name="Schwartz D.C."/>
            <person name="Turgeon B.G."/>
            <person name="Wapinski I."/>
            <person name="Yoder O."/>
            <person name="Young S."/>
            <person name="Zeng Q."/>
            <person name="Zhou S."/>
            <person name="Galagan J."/>
            <person name="Cuomo C.A."/>
            <person name="Kistler H.C."/>
            <person name="Rep M."/>
        </authorList>
    </citation>
    <scope>NUCLEOTIDE SEQUENCE [LARGE SCALE GENOMIC DNA]</scope>
    <source>
        <strain evidence="3">M3125 / FGSC 7600</strain>
    </source>
</reference>
<dbReference type="OrthoDB" id="5043579at2759"/>
<dbReference type="GeneID" id="30070866"/>
<gene>
    <name evidence="2" type="ORF">FVEG_13524</name>
</gene>
<keyword evidence="3" id="KW-1185">Reference proteome</keyword>
<protein>
    <submittedName>
        <fullName evidence="2">Uncharacterized protein</fullName>
    </submittedName>
</protein>
<organism evidence="2 3">
    <name type="scientific">Gibberella moniliformis (strain M3125 / FGSC 7600)</name>
    <name type="common">Maize ear and stalk rot fungus</name>
    <name type="synonym">Fusarium verticillioides</name>
    <dbReference type="NCBI Taxonomy" id="334819"/>
    <lineage>
        <taxon>Eukaryota</taxon>
        <taxon>Fungi</taxon>
        <taxon>Dikarya</taxon>
        <taxon>Ascomycota</taxon>
        <taxon>Pezizomycotina</taxon>
        <taxon>Sordariomycetes</taxon>
        <taxon>Hypocreomycetidae</taxon>
        <taxon>Hypocreales</taxon>
        <taxon>Nectriaceae</taxon>
        <taxon>Fusarium</taxon>
        <taxon>Fusarium fujikuroi species complex</taxon>
    </lineage>
</organism>